<dbReference type="Gene3D" id="1.10.110.10">
    <property type="entry name" value="Plant lipid-transfer and hydrophobic proteins"/>
    <property type="match status" value="1"/>
</dbReference>
<evidence type="ECO:0000256" key="7">
    <source>
        <dbReference type="ARBA" id="ARBA00023157"/>
    </source>
</evidence>
<feature type="domain" description="Bifunctional inhibitor/plant lipid transfer protein/seed storage helical" evidence="13">
    <location>
        <begin position="30"/>
        <end position="108"/>
    </location>
</feature>
<dbReference type="SMART" id="SM00499">
    <property type="entry name" value="AAI"/>
    <property type="match status" value="1"/>
</dbReference>
<feature type="signal peptide" evidence="12">
    <location>
        <begin position="1"/>
        <end position="21"/>
    </location>
</feature>
<keyword evidence="11" id="KW-0812">Transmembrane</keyword>
<dbReference type="GO" id="GO:0098552">
    <property type="term" value="C:side of membrane"/>
    <property type="evidence" value="ECO:0007669"/>
    <property type="project" value="UniProtKB-KW"/>
</dbReference>
<evidence type="ECO:0000256" key="1">
    <source>
        <dbReference type="ARBA" id="ARBA00004609"/>
    </source>
</evidence>
<dbReference type="AlphaFoldDB" id="A0A087H980"/>
<organism evidence="14 15">
    <name type="scientific">Arabis alpina</name>
    <name type="common">Alpine rock-cress</name>
    <dbReference type="NCBI Taxonomy" id="50452"/>
    <lineage>
        <taxon>Eukaryota</taxon>
        <taxon>Viridiplantae</taxon>
        <taxon>Streptophyta</taxon>
        <taxon>Embryophyta</taxon>
        <taxon>Tracheophyta</taxon>
        <taxon>Spermatophyta</taxon>
        <taxon>Magnoliopsida</taxon>
        <taxon>eudicotyledons</taxon>
        <taxon>Gunneridae</taxon>
        <taxon>Pentapetalae</taxon>
        <taxon>rosids</taxon>
        <taxon>malvids</taxon>
        <taxon>Brassicales</taxon>
        <taxon>Brassicaceae</taxon>
        <taxon>Arabideae</taxon>
        <taxon>Arabis</taxon>
    </lineage>
</organism>
<keyword evidence="15" id="KW-1185">Reference proteome</keyword>
<evidence type="ECO:0000256" key="6">
    <source>
        <dbReference type="ARBA" id="ARBA00023136"/>
    </source>
</evidence>
<evidence type="ECO:0000313" key="15">
    <source>
        <dbReference type="Proteomes" id="UP000029120"/>
    </source>
</evidence>
<proteinExistence type="inferred from homology"/>
<dbReference type="EMBL" id="CM002871">
    <property type="protein sequence ID" value="KFK38682.1"/>
    <property type="molecule type" value="Genomic_DNA"/>
</dbReference>
<dbReference type="Gramene" id="KFK38682">
    <property type="protein sequence ID" value="KFK38682"/>
    <property type="gene ID" value="AALP_AA3G147000"/>
</dbReference>
<dbReference type="InterPro" id="IPR043325">
    <property type="entry name" value="LTSS"/>
</dbReference>
<evidence type="ECO:0000256" key="5">
    <source>
        <dbReference type="ARBA" id="ARBA00022729"/>
    </source>
</evidence>
<evidence type="ECO:0000256" key="9">
    <source>
        <dbReference type="ARBA" id="ARBA00023288"/>
    </source>
</evidence>
<evidence type="ECO:0000256" key="12">
    <source>
        <dbReference type="SAM" id="SignalP"/>
    </source>
</evidence>
<reference evidence="15" key="1">
    <citation type="journal article" date="2015" name="Nat. Plants">
        <title>Genome expansion of Arabis alpina linked with retrotransposition and reduced symmetric DNA methylation.</title>
        <authorList>
            <person name="Willing E.M."/>
            <person name="Rawat V."/>
            <person name="Mandakova T."/>
            <person name="Maumus F."/>
            <person name="James G.V."/>
            <person name="Nordstroem K.J."/>
            <person name="Becker C."/>
            <person name="Warthmann N."/>
            <person name="Chica C."/>
            <person name="Szarzynska B."/>
            <person name="Zytnicki M."/>
            <person name="Albani M.C."/>
            <person name="Kiefer C."/>
            <person name="Bergonzi S."/>
            <person name="Castaings L."/>
            <person name="Mateos J.L."/>
            <person name="Berns M.C."/>
            <person name="Bujdoso N."/>
            <person name="Piofczyk T."/>
            <person name="de Lorenzo L."/>
            <person name="Barrero-Sicilia C."/>
            <person name="Mateos I."/>
            <person name="Piednoel M."/>
            <person name="Hagmann J."/>
            <person name="Chen-Min-Tao R."/>
            <person name="Iglesias-Fernandez R."/>
            <person name="Schuster S.C."/>
            <person name="Alonso-Blanco C."/>
            <person name="Roudier F."/>
            <person name="Carbonero P."/>
            <person name="Paz-Ares J."/>
            <person name="Davis S.J."/>
            <person name="Pecinka A."/>
            <person name="Quesneville H."/>
            <person name="Colot V."/>
            <person name="Lysak M.A."/>
            <person name="Weigel D."/>
            <person name="Coupland G."/>
            <person name="Schneeberger K."/>
        </authorList>
    </citation>
    <scope>NUCLEOTIDE SEQUENCE [LARGE SCALE GENOMIC DNA]</scope>
    <source>
        <strain evidence="15">cv. Pajares</strain>
    </source>
</reference>
<comment type="similarity">
    <text evidence="2">Belongs to the plant LTP family.</text>
</comment>
<evidence type="ECO:0000313" key="14">
    <source>
        <dbReference type="EMBL" id="KFK38682.1"/>
    </source>
</evidence>
<evidence type="ECO:0000256" key="4">
    <source>
        <dbReference type="ARBA" id="ARBA00022622"/>
    </source>
</evidence>
<keyword evidence="5 12" id="KW-0732">Signal</keyword>
<gene>
    <name evidence="14" type="ordered locus">AALP_Aa3g147000</name>
</gene>
<name>A0A087H980_ARAAL</name>
<dbReference type="FunFam" id="1.10.110.10:FF:000001">
    <property type="entry name" value="Bifunctional inhibitor/lipid-transfer protein/seed storage 2S albumin superfamily protein"/>
    <property type="match status" value="1"/>
</dbReference>
<dbReference type="InterPro" id="IPR016140">
    <property type="entry name" value="Bifunc_inhib/LTP/seed_store"/>
</dbReference>
<evidence type="ECO:0000256" key="3">
    <source>
        <dbReference type="ARBA" id="ARBA00022475"/>
    </source>
</evidence>
<keyword evidence="3" id="KW-1003">Cell membrane</keyword>
<evidence type="ECO:0000256" key="10">
    <source>
        <dbReference type="SAM" id="MobiDB-lite"/>
    </source>
</evidence>
<feature type="region of interest" description="Disordered" evidence="10">
    <location>
        <begin position="135"/>
        <end position="156"/>
    </location>
</feature>
<dbReference type="SUPFAM" id="SSF47699">
    <property type="entry name" value="Bifunctional inhibitor/lipid-transfer protein/seed storage 2S albumin"/>
    <property type="match status" value="1"/>
</dbReference>
<evidence type="ECO:0000256" key="2">
    <source>
        <dbReference type="ARBA" id="ARBA00009748"/>
    </source>
</evidence>
<keyword evidence="9" id="KW-0449">Lipoprotein</keyword>
<feature type="chain" id="PRO_5001823033" description="Bifunctional inhibitor/plant lipid transfer protein/seed storage helical domain-containing protein" evidence="12">
    <location>
        <begin position="22"/>
        <end position="188"/>
    </location>
</feature>
<dbReference type="eggNOG" id="ENOG502RZD2">
    <property type="taxonomic scope" value="Eukaryota"/>
</dbReference>
<keyword evidence="4" id="KW-0336">GPI-anchor</keyword>
<keyword evidence="11" id="KW-1133">Transmembrane helix</keyword>
<protein>
    <recommendedName>
        <fullName evidence="13">Bifunctional inhibitor/plant lipid transfer protein/seed storage helical domain-containing protein</fullName>
    </recommendedName>
</protein>
<evidence type="ECO:0000259" key="13">
    <source>
        <dbReference type="SMART" id="SM00499"/>
    </source>
</evidence>
<keyword evidence="7" id="KW-1015">Disulfide bond</keyword>
<keyword evidence="6 11" id="KW-0472">Membrane</keyword>
<dbReference type="OrthoDB" id="1938537at2759"/>
<dbReference type="Pfam" id="PF14368">
    <property type="entry name" value="LTP_2"/>
    <property type="match status" value="1"/>
</dbReference>
<evidence type="ECO:0000256" key="11">
    <source>
        <dbReference type="SAM" id="Phobius"/>
    </source>
</evidence>
<dbReference type="PANTHER" id="PTHR33044">
    <property type="entry name" value="BIFUNCTIONAL INHIBITOR/LIPID-TRANSFER PROTEIN/SEED STORAGE 2S ALBUMIN SUPERFAMILY PROTEIN-RELATED"/>
    <property type="match status" value="1"/>
</dbReference>
<feature type="transmembrane region" description="Helical" evidence="11">
    <location>
        <begin position="164"/>
        <end position="183"/>
    </location>
</feature>
<keyword evidence="8" id="KW-0325">Glycoprotein</keyword>
<dbReference type="InterPro" id="IPR036312">
    <property type="entry name" value="Bifun_inhib/LTP/seed_sf"/>
</dbReference>
<sequence>MDHSLVTMVIITFMLVGFGSSDLTKDREECTDQLLALAPCLTYVGGDAKAPTKDCCGGFGQVIAKSEKCVCVLIKDKDDPQLGIKFNATLAVHLPSACHIAPPNITECISLLHIPPNSTLAKEFESLEKFVEANTNTTSPSKNVKEGTGGAKAESVKSNGNKSWLGVVELLIFAQFLLIISSFTPSFI</sequence>
<dbReference type="GO" id="GO:0005886">
    <property type="term" value="C:plasma membrane"/>
    <property type="evidence" value="ECO:0007669"/>
    <property type="project" value="UniProtKB-SubCell"/>
</dbReference>
<accession>A0A087H980</accession>
<dbReference type="Proteomes" id="UP000029120">
    <property type="component" value="Chromosome 3"/>
</dbReference>
<evidence type="ECO:0000256" key="8">
    <source>
        <dbReference type="ARBA" id="ARBA00023180"/>
    </source>
</evidence>
<dbReference type="CDD" id="cd00010">
    <property type="entry name" value="AAI_LTSS"/>
    <property type="match status" value="1"/>
</dbReference>
<comment type="subcellular location">
    <subcellularLocation>
        <location evidence="1">Cell membrane</location>
        <topology evidence="1">Lipid-anchor</topology>
        <topology evidence="1">GPI-anchor</topology>
    </subcellularLocation>
</comment>